<gene>
    <name evidence="4" type="ORF">HNP76_001093</name>
</gene>
<sequence length="311" mass="33627">MKFKIRYADQIVGVFSLFALAALFALIFAIGASQNWFVKKNHYYSYFNSGSGLTVGMDVTYKGFAIGKIKNVKLEGSMARVEFYILGEYADYAKEYSFVELITSPIGLGSSFVFYPGVGSELLAPGSEIYRIDSVIAKEIIASRQIRLEGQEDSIGVLMKKISSIMDNVNSLLANINSALSDNDEASTPIKQIVKNVDEITKNLSLFTNSINSEDGAVPSLLGGELSSDVSDVLKNISVVSEELSSIAGSADTIIDTALPEVDQILIKLNSTLVEAQDVLTGVKNNPLIRGGVPDRSKGKSSTSQLRSDDF</sequence>
<keyword evidence="2" id="KW-0472">Membrane</keyword>
<dbReference type="EMBL" id="JACHFQ010000003">
    <property type="protein sequence ID" value="MBB5225736.1"/>
    <property type="molecule type" value="Genomic_DNA"/>
</dbReference>
<dbReference type="InterPro" id="IPR003399">
    <property type="entry name" value="Mce/MlaD"/>
</dbReference>
<dbReference type="AlphaFoldDB" id="A0A7W8LLR8"/>
<dbReference type="RefSeq" id="WP_184658306.1">
    <property type="nucleotide sequence ID" value="NZ_CP031518.1"/>
</dbReference>
<protein>
    <submittedName>
        <fullName evidence="4">Phospholipid/cholesterol/gamma-HCH transport system substrate-binding protein</fullName>
    </submittedName>
</protein>
<accession>A0A7W8LLR8</accession>
<feature type="compositionally biased region" description="Polar residues" evidence="1">
    <location>
        <begin position="300"/>
        <end position="311"/>
    </location>
</feature>
<keyword evidence="5" id="KW-1185">Reference proteome</keyword>
<dbReference type="PANTHER" id="PTHR33371:SF4">
    <property type="entry name" value="INTERMEMBRANE PHOSPHOLIPID TRANSPORT SYSTEM BINDING PROTEIN MLAD"/>
    <property type="match status" value="1"/>
</dbReference>
<evidence type="ECO:0000313" key="4">
    <source>
        <dbReference type="EMBL" id="MBB5225736.1"/>
    </source>
</evidence>
<dbReference type="InterPro" id="IPR052336">
    <property type="entry name" value="MlaD_Phospholipid_Transporter"/>
</dbReference>
<evidence type="ECO:0000259" key="3">
    <source>
        <dbReference type="Pfam" id="PF02470"/>
    </source>
</evidence>
<keyword evidence="2" id="KW-1133">Transmembrane helix</keyword>
<feature type="domain" description="Mce/MlaD" evidence="3">
    <location>
        <begin position="40"/>
        <end position="112"/>
    </location>
</feature>
<dbReference type="Proteomes" id="UP000518887">
    <property type="component" value="Unassembled WGS sequence"/>
</dbReference>
<dbReference type="Pfam" id="PF02470">
    <property type="entry name" value="MlaD"/>
    <property type="match status" value="1"/>
</dbReference>
<comment type="caution">
    <text evidence="4">The sequence shown here is derived from an EMBL/GenBank/DDBJ whole genome shotgun (WGS) entry which is preliminary data.</text>
</comment>
<organism evidence="4 5">
    <name type="scientific">Treponema ruminis</name>
    <dbReference type="NCBI Taxonomy" id="744515"/>
    <lineage>
        <taxon>Bacteria</taxon>
        <taxon>Pseudomonadati</taxon>
        <taxon>Spirochaetota</taxon>
        <taxon>Spirochaetia</taxon>
        <taxon>Spirochaetales</taxon>
        <taxon>Treponemataceae</taxon>
        <taxon>Treponema</taxon>
    </lineage>
</organism>
<name>A0A7W8LLR8_9SPIR</name>
<keyword evidence="2" id="KW-0812">Transmembrane</keyword>
<feature type="region of interest" description="Disordered" evidence="1">
    <location>
        <begin position="290"/>
        <end position="311"/>
    </location>
</feature>
<evidence type="ECO:0000256" key="1">
    <source>
        <dbReference type="SAM" id="MobiDB-lite"/>
    </source>
</evidence>
<reference evidence="4 5" key="1">
    <citation type="submission" date="2020-08" db="EMBL/GenBank/DDBJ databases">
        <title>Genomic Encyclopedia of Type Strains, Phase IV (KMG-IV): sequencing the most valuable type-strain genomes for metagenomic binning, comparative biology and taxonomic classification.</title>
        <authorList>
            <person name="Goeker M."/>
        </authorList>
    </citation>
    <scope>NUCLEOTIDE SEQUENCE [LARGE SCALE GENOMIC DNA]</scope>
    <source>
        <strain evidence="4 5">DSM 103462</strain>
    </source>
</reference>
<evidence type="ECO:0000313" key="5">
    <source>
        <dbReference type="Proteomes" id="UP000518887"/>
    </source>
</evidence>
<evidence type="ECO:0000256" key="2">
    <source>
        <dbReference type="SAM" id="Phobius"/>
    </source>
</evidence>
<feature type="transmembrane region" description="Helical" evidence="2">
    <location>
        <begin position="12"/>
        <end position="32"/>
    </location>
</feature>
<dbReference type="PANTHER" id="PTHR33371">
    <property type="entry name" value="INTERMEMBRANE PHOSPHOLIPID TRANSPORT SYSTEM BINDING PROTEIN MLAD-RELATED"/>
    <property type="match status" value="1"/>
</dbReference>
<proteinExistence type="predicted"/>